<dbReference type="InterPro" id="IPR001451">
    <property type="entry name" value="Hexapep"/>
</dbReference>
<accession>K6X9S5</accession>
<dbReference type="OrthoDB" id="9803036at2"/>
<dbReference type="SUPFAM" id="SSF51161">
    <property type="entry name" value="Trimeric LpxA-like enzymes"/>
    <property type="match status" value="1"/>
</dbReference>
<evidence type="ECO:0000313" key="2">
    <source>
        <dbReference type="Proteomes" id="UP000006327"/>
    </source>
</evidence>
<dbReference type="eggNOG" id="COG0663">
    <property type="taxonomic scope" value="Bacteria"/>
</dbReference>
<dbReference type="InterPro" id="IPR047324">
    <property type="entry name" value="LbH_gamma_CA-like"/>
</dbReference>
<protein>
    <submittedName>
        <fullName evidence="1">Protein yrdA</fullName>
    </submittedName>
</protein>
<proteinExistence type="predicted"/>
<dbReference type="Proteomes" id="UP000006327">
    <property type="component" value="Unassembled WGS sequence"/>
</dbReference>
<dbReference type="PANTHER" id="PTHR13061:SF29">
    <property type="entry name" value="GAMMA CARBONIC ANHYDRASE-LIKE 1, MITOCHONDRIAL-RELATED"/>
    <property type="match status" value="1"/>
</dbReference>
<dbReference type="RefSeq" id="WP_007616122.1">
    <property type="nucleotide sequence ID" value="NZ_BAEO01000006.1"/>
</dbReference>
<keyword evidence="2" id="KW-1185">Reference proteome</keyword>
<reference evidence="1 2" key="1">
    <citation type="journal article" date="2017" name="Antonie Van Leeuwenhoek">
        <title>Rhizobium rhizosphaerae sp. nov., a novel species isolated from rice rhizosphere.</title>
        <authorList>
            <person name="Zhao J.J."/>
            <person name="Zhang J."/>
            <person name="Zhang R.J."/>
            <person name="Zhang C.W."/>
            <person name="Yin H.Q."/>
            <person name="Zhang X.X."/>
        </authorList>
    </citation>
    <scope>NUCLEOTIDE SEQUENCE [LARGE SCALE GENOMIC DNA]</scope>
    <source>
        <strain evidence="1 2">BSs20135</strain>
    </source>
</reference>
<dbReference type="STRING" id="493475.GARC_0377"/>
<evidence type="ECO:0000313" key="1">
    <source>
        <dbReference type="EMBL" id="GAC17359.1"/>
    </source>
</evidence>
<sequence>MIYSLGDDHVQLAEGVFVAPGAHVIGKVVMKTNSSVWFNTVVRGDCDVITIGEDSNVQDGAVLHTDFGVPLTIGKGVTIGHKVMLHGCEIGDYSLIGINSVVLNGAIIGKYCVIGANSLITENMQIPDGSLVMGSPAKVIKPIPEQQQKMLEQSAEHYVKNAKRFSSELKLC</sequence>
<organism evidence="1 2">
    <name type="scientific">Paraglaciecola arctica BSs20135</name>
    <dbReference type="NCBI Taxonomy" id="493475"/>
    <lineage>
        <taxon>Bacteria</taxon>
        <taxon>Pseudomonadati</taxon>
        <taxon>Pseudomonadota</taxon>
        <taxon>Gammaproteobacteria</taxon>
        <taxon>Alteromonadales</taxon>
        <taxon>Alteromonadaceae</taxon>
        <taxon>Paraglaciecola</taxon>
    </lineage>
</organism>
<dbReference type="Gene3D" id="2.160.10.10">
    <property type="entry name" value="Hexapeptide repeat proteins"/>
    <property type="match status" value="1"/>
</dbReference>
<dbReference type="InterPro" id="IPR050484">
    <property type="entry name" value="Transf_Hexapept/Carb_Anhydrase"/>
</dbReference>
<name>K6X9S5_9ALTE</name>
<gene>
    <name evidence="1" type="primary">yrdA</name>
    <name evidence="1" type="ORF">GARC_0377</name>
</gene>
<dbReference type="Pfam" id="PF00132">
    <property type="entry name" value="Hexapep"/>
    <property type="match status" value="1"/>
</dbReference>
<dbReference type="InterPro" id="IPR011004">
    <property type="entry name" value="Trimer_LpxA-like_sf"/>
</dbReference>
<comment type="caution">
    <text evidence="1">The sequence shown here is derived from an EMBL/GenBank/DDBJ whole genome shotgun (WGS) entry which is preliminary data.</text>
</comment>
<dbReference type="EMBL" id="BAEO01000006">
    <property type="protein sequence ID" value="GAC17359.1"/>
    <property type="molecule type" value="Genomic_DNA"/>
</dbReference>
<dbReference type="CDD" id="cd04645">
    <property type="entry name" value="LbH_gamma_CA_like"/>
    <property type="match status" value="1"/>
</dbReference>
<dbReference type="AlphaFoldDB" id="K6X9S5"/>
<dbReference type="PANTHER" id="PTHR13061">
    <property type="entry name" value="DYNACTIN SUBUNIT P25"/>
    <property type="match status" value="1"/>
</dbReference>